<keyword evidence="13 16" id="KW-0717">Septation</keyword>
<keyword evidence="15 16" id="KW-0961">Cell wall biogenesis/degradation</keyword>
<organism evidence="19 20">
    <name type="scientific">Marinagarivorans cellulosilyticus</name>
    <dbReference type="NCBI Taxonomy" id="2721545"/>
    <lineage>
        <taxon>Bacteria</taxon>
        <taxon>Pseudomonadati</taxon>
        <taxon>Pseudomonadota</taxon>
        <taxon>Gammaproteobacteria</taxon>
        <taxon>Cellvibrionales</taxon>
        <taxon>Cellvibrionaceae</taxon>
        <taxon>Marinagarivorans</taxon>
    </lineage>
</organism>
<dbReference type="InterPro" id="IPR050515">
    <property type="entry name" value="Beta-lactam/transpept"/>
</dbReference>
<gene>
    <name evidence="16" type="primary">ftsI</name>
    <name evidence="19" type="ORF">MARGE09_P2005</name>
</gene>
<keyword evidence="10 16" id="KW-0573">Peptidoglycan synthesis</keyword>
<keyword evidence="7 16" id="KW-0812">Transmembrane</keyword>
<evidence type="ECO:0000256" key="8">
    <source>
        <dbReference type="ARBA" id="ARBA00022801"/>
    </source>
</evidence>
<evidence type="ECO:0000313" key="20">
    <source>
        <dbReference type="Proteomes" id="UP001320119"/>
    </source>
</evidence>
<evidence type="ECO:0000256" key="6">
    <source>
        <dbReference type="ARBA" id="ARBA00022670"/>
    </source>
</evidence>
<dbReference type="Gene3D" id="3.40.710.10">
    <property type="entry name" value="DD-peptidase/beta-lactamase superfamily"/>
    <property type="match status" value="1"/>
</dbReference>
<keyword evidence="5 16" id="KW-0121">Carboxypeptidase</keyword>
<keyword evidence="14 16" id="KW-0131">Cell cycle</keyword>
<comment type="subcellular location">
    <subcellularLocation>
        <location evidence="1">Membrane</location>
    </subcellularLocation>
</comment>
<evidence type="ECO:0000256" key="4">
    <source>
        <dbReference type="ARBA" id="ARBA00022618"/>
    </source>
</evidence>
<dbReference type="GO" id="GO:0008360">
    <property type="term" value="P:regulation of cell shape"/>
    <property type="evidence" value="ECO:0007669"/>
    <property type="project" value="UniProtKB-KW"/>
</dbReference>
<dbReference type="SUPFAM" id="SSF56601">
    <property type="entry name" value="beta-lactamase/transpeptidase-like"/>
    <property type="match status" value="1"/>
</dbReference>
<dbReference type="EMBL" id="AP023086">
    <property type="protein sequence ID" value="BCD97804.1"/>
    <property type="molecule type" value="Genomic_DNA"/>
</dbReference>
<dbReference type="Proteomes" id="UP001320119">
    <property type="component" value="Chromosome"/>
</dbReference>
<dbReference type="EC" id="3.4.16.4" evidence="16"/>
<dbReference type="InterPro" id="IPR005311">
    <property type="entry name" value="PBP_dimer"/>
</dbReference>
<evidence type="ECO:0000259" key="17">
    <source>
        <dbReference type="Pfam" id="PF00905"/>
    </source>
</evidence>
<keyword evidence="20" id="KW-1185">Reference proteome</keyword>
<dbReference type="GO" id="GO:0008955">
    <property type="term" value="F:peptidoglycan glycosyltransferase activity"/>
    <property type="evidence" value="ECO:0007669"/>
    <property type="project" value="InterPro"/>
</dbReference>
<comment type="function">
    <text evidence="16">Catalyzes cross-linking of the peptidoglycan cell wall at the division septum.</text>
</comment>
<protein>
    <recommendedName>
        <fullName evidence="16">Peptidoglycan D,D-transpeptidase FtsI</fullName>
        <ecNumber evidence="16">3.4.16.4</ecNumber>
    </recommendedName>
    <alternativeName>
        <fullName evidence="16">Penicillin-binding protein 3</fullName>
        <shortName evidence="16">PBP-3</shortName>
    </alternativeName>
</protein>
<keyword evidence="8 16" id="KW-0378">Hydrolase</keyword>
<evidence type="ECO:0000256" key="3">
    <source>
        <dbReference type="ARBA" id="ARBA00022519"/>
    </source>
</evidence>
<dbReference type="GO" id="GO:0008658">
    <property type="term" value="F:penicillin binding"/>
    <property type="evidence" value="ECO:0007669"/>
    <property type="project" value="InterPro"/>
</dbReference>
<evidence type="ECO:0000256" key="15">
    <source>
        <dbReference type="ARBA" id="ARBA00023316"/>
    </source>
</evidence>
<feature type="active site" description="Acyl-ester intermediate" evidence="16">
    <location>
        <position position="292"/>
    </location>
</feature>
<feature type="domain" description="Penicillin-binding protein dimerisation" evidence="18">
    <location>
        <begin position="57"/>
        <end position="203"/>
    </location>
</feature>
<keyword evidence="3 16" id="KW-0997">Cell inner membrane</keyword>
<evidence type="ECO:0000256" key="11">
    <source>
        <dbReference type="ARBA" id="ARBA00022989"/>
    </source>
</evidence>
<dbReference type="AlphaFoldDB" id="A0AAN2BKA1"/>
<accession>A0AAN2BKA1</accession>
<dbReference type="GO" id="GO:0006508">
    <property type="term" value="P:proteolysis"/>
    <property type="evidence" value="ECO:0007669"/>
    <property type="project" value="UniProtKB-KW"/>
</dbReference>
<dbReference type="Pfam" id="PF00905">
    <property type="entry name" value="Transpeptidase"/>
    <property type="match status" value="1"/>
</dbReference>
<keyword evidence="11 16" id="KW-1133">Transmembrane helix</keyword>
<dbReference type="Gene3D" id="3.30.450.330">
    <property type="match status" value="1"/>
</dbReference>
<feature type="domain" description="Penicillin-binding protein transpeptidase" evidence="17">
    <location>
        <begin position="245"/>
        <end position="540"/>
    </location>
</feature>
<dbReference type="InterPro" id="IPR012338">
    <property type="entry name" value="Beta-lactam/transpept-like"/>
</dbReference>
<reference evidence="19 20" key="1">
    <citation type="journal article" date="2022" name="IScience">
        <title>An ultrasensitive nanofiber-based assay for enzymatic hydrolysis and deep-sea microbial degradation of cellulose.</title>
        <authorList>
            <person name="Tsudome M."/>
            <person name="Tachioka M."/>
            <person name="Miyazaki M."/>
            <person name="Uchimura K."/>
            <person name="Tsuda M."/>
            <person name="Takaki Y."/>
            <person name="Deguchi S."/>
        </authorList>
    </citation>
    <scope>NUCLEOTIDE SEQUENCE [LARGE SCALE GENOMIC DNA]</scope>
    <source>
        <strain evidence="19 20">GE09</strain>
    </source>
</reference>
<keyword evidence="4 16" id="KW-0132">Cell division</keyword>
<dbReference type="GO" id="GO:0009252">
    <property type="term" value="P:peptidoglycan biosynthetic process"/>
    <property type="evidence" value="ECO:0007669"/>
    <property type="project" value="UniProtKB-UniRule"/>
</dbReference>
<evidence type="ECO:0000259" key="18">
    <source>
        <dbReference type="Pfam" id="PF03717"/>
    </source>
</evidence>
<evidence type="ECO:0000313" key="19">
    <source>
        <dbReference type="EMBL" id="BCD97804.1"/>
    </source>
</evidence>
<evidence type="ECO:0000256" key="1">
    <source>
        <dbReference type="ARBA" id="ARBA00004370"/>
    </source>
</evidence>
<dbReference type="SUPFAM" id="SSF56519">
    <property type="entry name" value="Penicillin binding protein dimerisation domain"/>
    <property type="match status" value="1"/>
</dbReference>
<dbReference type="GO" id="GO:0000917">
    <property type="term" value="P:division septum assembly"/>
    <property type="evidence" value="ECO:0007669"/>
    <property type="project" value="UniProtKB-KW"/>
</dbReference>
<evidence type="ECO:0000256" key="10">
    <source>
        <dbReference type="ARBA" id="ARBA00022984"/>
    </source>
</evidence>
<keyword evidence="12 16" id="KW-0472">Membrane</keyword>
<keyword evidence="6 16" id="KW-0645">Protease</keyword>
<dbReference type="RefSeq" id="WP_236987283.1">
    <property type="nucleotide sequence ID" value="NZ_AP023086.1"/>
</dbReference>
<dbReference type="PANTHER" id="PTHR30627">
    <property type="entry name" value="PEPTIDOGLYCAN D,D-TRANSPEPTIDASE"/>
    <property type="match status" value="1"/>
</dbReference>
<evidence type="ECO:0000256" key="5">
    <source>
        <dbReference type="ARBA" id="ARBA00022645"/>
    </source>
</evidence>
<evidence type="ECO:0000256" key="2">
    <source>
        <dbReference type="ARBA" id="ARBA00022475"/>
    </source>
</evidence>
<dbReference type="InterPro" id="IPR037532">
    <property type="entry name" value="FtsI_transpept"/>
</dbReference>
<name>A0AAN2BKA1_9GAMM</name>
<proteinExistence type="inferred from homology"/>
<dbReference type="Gene3D" id="3.90.1310.10">
    <property type="entry name" value="Penicillin-binding protein 2a (Domain 2)"/>
    <property type="match status" value="1"/>
</dbReference>
<dbReference type="HAMAP" id="MF_02080">
    <property type="entry name" value="FtsI_transpept"/>
    <property type="match status" value="1"/>
</dbReference>
<sequence length="566" mass="61146">MSRIAAHWRFAAICLIIAVLPAALVWHLSYLQVMPGQEKGHDFLQAQGQARTLREQKINAYRGVISDRNGELLAVSTPVISIAVNPQVISPQGVTDLARALNLSINDLNKKLQHYANKQFMYVARQLPPHEASPATSLNIRGVIAEREYQRFYPAGEVAAHVVGFTDIDDQGQEGMELALDDYLAGTAGVQRVIKDLKGNIVKDLGIIQAASPGGDVQLSIDLRLQYLAYRELKSAMASQKAKSGSIVMLDVESGEILAMVNQPSYNPNDRKKINASETRNRAMTDVIEPGSTVKPFTVMAALETGRYTPDSTINTNPGYVRVGRKTFLDPKNYGEIDLGTVIQKSSQVGISKLALDLPQDVVRNMFSRLGFGQSTGTGFPGESLGVLPNRRKWHPIETATLAFGYGLSVTPLQLAQSYVTVANSGQSRPVSLLKQDELPPATQVVDAKIADQIAVMLKRVTERGGTATRAQTSAYLTAGKTGTAHKVGKHGYADDKYVATFAGMAPADNPKVVTVVVINEPSSGHYYGGEAAAPVFASVTDSSLRLLNIPPNNSQQTIGARVARR</sequence>
<dbReference type="KEGG" id="marq:MARGE09_P2005"/>
<evidence type="ECO:0000256" key="13">
    <source>
        <dbReference type="ARBA" id="ARBA00023210"/>
    </source>
</evidence>
<evidence type="ECO:0000256" key="7">
    <source>
        <dbReference type="ARBA" id="ARBA00022692"/>
    </source>
</evidence>
<dbReference type="InterPro" id="IPR036138">
    <property type="entry name" value="PBP_dimer_sf"/>
</dbReference>
<dbReference type="GO" id="GO:0009002">
    <property type="term" value="F:serine-type D-Ala-D-Ala carboxypeptidase activity"/>
    <property type="evidence" value="ECO:0007669"/>
    <property type="project" value="UniProtKB-UniRule"/>
</dbReference>
<comment type="pathway">
    <text evidence="16">Cell wall biogenesis; peptidoglycan biosynthesis.</text>
</comment>
<dbReference type="GO" id="GO:0005886">
    <property type="term" value="C:plasma membrane"/>
    <property type="evidence" value="ECO:0007669"/>
    <property type="project" value="UniProtKB-UniRule"/>
</dbReference>
<evidence type="ECO:0000256" key="14">
    <source>
        <dbReference type="ARBA" id="ARBA00023306"/>
    </source>
</evidence>
<evidence type="ECO:0000256" key="9">
    <source>
        <dbReference type="ARBA" id="ARBA00022960"/>
    </source>
</evidence>
<dbReference type="Pfam" id="PF03717">
    <property type="entry name" value="PBP_dimer"/>
    <property type="match status" value="1"/>
</dbReference>
<dbReference type="GO" id="GO:0071555">
    <property type="term" value="P:cell wall organization"/>
    <property type="evidence" value="ECO:0007669"/>
    <property type="project" value="UniProtKB-KW"/>
</dbReference>
<evidence type="ECO:0000256" key="16">
    <source>
        <dbReference type="HAMAP-Rule" id="MF_02080"/>
    </source>
</evidence>
<comment type="similarity">
    <text evidence="16">Belongs to the transpeptidase family. FtsI subfamily.</text>
</comment>
<evidence type="ECO:0000256" key="12">
    <source>
        <dbReference type="ARBA" id="ARBA00023136"/>
    </source>
</evidence>
<keyword evidence="2 16" id="KW-1003">Cell membrane</keyword>
<keyword evidence="9 16" id="KW-0133">Cell shape</keyword>
<dbReference type="InterPro" id="IPR001460">
    <property type="entry name" value="PCN-bd_Tpept"/>
</dbReference>
<comment type="catalytic activity">
    <reaction evidence="16">
        <text>Preferential cleavage: (Ac)2-L-Lys-D-Ala-|-D-Ala. Also transpeptidation of peptidyl-alanyl moieties that are N-acyl substituents of D-alanine.</text>
        <dbReference type="EC" id="3.4.16.4"/>
    </reaction>
</comment>
<dbReference type="PANTHER" id="PTHR30627:SF1">
    <property type="entry name" value="PEPTIDOGLYCAN D,D-TRANSPEPTIDASE FTSI"/>
    <property type="match status" value="1"/>
</dbReference>
<dbReference type="GO" id="GO:0043093">
    <property type="term" value="P:FtsZ-dependent cytokinesis"/>
    <property type="evidence" value="ECO:0007669"/>
    <property type="project" value="UniProtKB-UniRule"/>
</dbReference>
<dbReference type="Gene3D" id="1.10.150.770">
    <property type="match status" value="1"/>
</dbReference>